<evidence type="ECO:0000256" key="9">
    <source>
        <dbReference type="ARBA" id="ARBA00022837"/>
    </source>
</evidence>
<proteinExistence type="inferred from homology"/>
<dbReference type="SUPFAM" id="SSF49562">
    <property type="entry name" value="C2 domain (Calcium/lipid-binding domain, CaLB)"/>
    <property type="match status" value="1"/>
</dbReference>
<reference evidence="13 14" key="1">
    <citation type="submission" date="2024-05" db="EMBL/GenBank/DDBJ databases">
        <authorList>
            <person name="Wallberg A."/>
        </authorList>
    </citation>
    <scope>NUCLEOTIDE SEQUENCE [LARGE SCALE GENOMIC DNA]</scope>
</reference>
<evidence type="ECO:0000313" key="14">
    <source>
        <dbReference type="Proteomes" id="UP001497623"/>
    </source>
</evidence>
<evidence type="ECO:0000256" key="7">
    <source>
        <dbReference type="ARBA" id="ARBA00022723"/>
    </source>
</evidence>
<dbReference type="GO" id="GO:0046872">
    <property type="term" value="F:metal ion binding"/>
    <property type="evidence" value="ECO:0007669"/>
    <property type="project" value="UniProtKB-KW"/>
</dbReference>
<dbReference type="Gene3D" id="2.60.40.150">
    <property type="entry name" value="C2 domain"/>
    <property type="match status" value="1"/>
</dbReference>
<dbReference type="FunFam" id="2.60.40.150:FF:000042">
    <property type="entry name" value="Copine 3"/>
    <property type="match status" value="1"/>
</dbReference>
<dbReference type="GO" id="GO:0005886">
    <property type="term" value="C:plasma membrane"/>
    <property type="evidence" value="ECO:0007669"/>
    <property type="project" value="UniProtKB-SubCell"/>
</dbReference>
<evidence type="ECO:0000259" key="12">
    <source>
        <dbReference type="PROSITE" id="PS50004"/>
    </source>
</evidence>
<dbReference type="InterPro" id="IPR010734">
    <property type="entry name" value="Copine_C"/>
</dbReference>
<dbReference type="InterPro" id="IPR035892">
    <property type="entry name" value="C2_domain_sf"/>
</dbReference>
<evidence type="ECO:0000256" key="6">
    <source>
        <dbReference type="ARBA" id="ARBA00022490"/>
    </source>
</evidence>
<keyword evidence="14" id="KW-1185">Reference proteome</keyword>
<evidence type="ECO:0000256" key="1">
    <source>
        <dbReference type="ARBA" id="ARBA00004123"/>
    </source>
</evidence>
<dbReference type="Pfam" id="PF07002">
    <property type="entry name" value="Copine"/>
    <property type="match status" value="1"/>
</dbReference>
<dbReference type="PANTHER" id="PTHR10857">
    <property type="entry name" value="COPINE"/>
    <property type="match status" value="1"/>
</dbReference>
<dbReference type="CDD" id="cd04047">
    <property type="entry name" value="C2B_Copine"/>
    <property type="match status" value="1"/>
</dbReference>
<evidence type="ECO:0000313" key="13">
    <source>
        <dbReference type="EMBL" id="CAL4142233.1"/>
    </source>
</evidence>
<dbReference type="GO" id="GO:0005737">
    <property type="term" value="C:cytoplasm"/>
    <property type="evidence" value="ECO:0007669"/>
    <property type="project" value="UniProtKB-SubCell"/>
</dbReference>
<comment type="subcellular location">
    <subcellularLocation>
        <location evidence="2">Cell membrane</location>
    </subcellularLocation>
    <subcellularLocation>
        <location evidence="3">Cytoplasm</location>
    </subcellularLocation>
    <subcellularLocation>
        <location evidence="1">Nucleus</location>
    </subcellularLocation>
</comment>
<evidence type="ECO:0000256" key="11">
    <source>
        <dbReference type="ARBA" id="ARBA00023242"/>
    </source>
</evidence>
<keyword evidence="10" id="KW-0472">Membrane</keyword>
<keyword evidence="6" id="KW-0963">Cytoplasm</keyword>
<dbReference type="Proteomes" id="UP001497623">
    <property type="component" value="Unassembled WGS sequence"/>
</dbReference>
<dbReference type="AlphaFoldDB" id="A0AAV2RT28"/>
<evidence type="ECO:0000256" key="8">
    <source>
        <dbReference type="ARBA" id="ARBA00022737"/>
    </source>
</evidence>
<evidence type="ECO:0000256" key="4">
    <source>
        <dbReference type="ARBA" id="ARBA00009048"/>
    </source>
</evidence>
<comment type="similarity">
    <text evidence="4">Belongs to the copine family.</text>
</comment>
<evidence type="ECO:0000256" key="10">
    <source>
        <dbReference type="ARBA" id="ARBA00023136"/>
    </source>
</evidence>
<dbReference type="SMART" id="SM00239">
    <property type="entry name" value="C2"/>
    <property type="match status" value="1"/>
</dbReference>
<dbReference type="EMBL" id="CAXKWB010033103">
    <property type="protein sequence ID" value="CAL4142233.1"/>
    <property type="molecule type" value="Genomic_DNA"/>
</dbReference>
<feature type="non-terminal residue" evidence="13">
    <location>
        <position position="398"/>
    </location>
</feature>
<gene>
    <name evidence="13" type="ORF">MNOR_LOCUS29079</name>
</gene>
<dbReference type="InterPro" id="IPR036465">
    <property type="entry name" value="vWFA_dom_sf"/>
</dbReference>
<keyword evidence="7" id="KW-0479">Metal-binding</keyword>
<dbReference type="PANTHER" id="PTHR10857:SF106">
    <property type="entry name" value="C2 DOMAIN-CONTAINING PROTEIN"/>
    <property type="match status" value="1"/>
</dbReference>
<accession>A0AAV2RT28</accession>
<organism evidence="13 14">
    <name type="scientific">Meganyctiphanes norvegica</name>
    <name type="common">Northern krill</name>
    <name type="synonym">Thysanopoda norvegica</name>
    <dbReference type="NCBI Taxonomy" id="48144"/>
    <lineage>
        <taxon>Eukaryota</taxon>
        <taxon>Metazoa</taxon>
        <taxon>Ecdysozoa</taxon>
        <taxon>Arthropoda</taxon>
        <taxon>Crustacea</taxon>
        <taxon>Multicrustacea</taxon>
        <taxon>Malacostraca</taxon>
        <taxon>Eumalacostraca</taxon>
        <taxon>Eucarida</taxon>
        <taxon>Euphausiacea</taxon>
        <taxon>Euphausiidae</taxon>
        <taxon>Meganyctiphanes</taxon>
    </lineage>
</organism>
<dbReference type="GO" id="GO:0005544">
    <property type="term" value="F:calcium-dependent phospholipid binding"/>
    <property type="evidence" value="ECO:0007669"/>
    <property type="project" value="InterPro"/>
</dbReference>
<comment type="caution">
    <text evidence="13">The sequence shown here is derived from an EMBL/GenBank/DDBJ whole genome shotgun (WGS) entry which is preliminary data.</text>
</comment>
<dbReference type="SMART" id="SM00327">
    <property type="entry name" value="VWA"/>
    <property type="match status" value="1"/>
</dbReference>
<sequence length="398" mass="44021">MGNMGSHCSKSINGGTGELKIIGEEISTSREIITLNFIGDDLDKKDFFGKSDPFLIFYRGNEMNVYSSVHKTEVIKNTLNPIWKTIVIPARTLCAGDHDRSIKIECYDWDWDGGHDFIGECYTNVKTLLEAGCNNTYHLINPKKKAKKSSYKDSGKLICKGASSHIEPSFLDYIRGGLQIHCTFAVDFTGSNGDPRSHDSLHFRQPGVDNQYSLAIKAVGEIIQDYDSDKVFPALGFGAKIPPNWEVSHEFFLNGSADNPFCQGVQGILWAYERSISSVRLYGPTNFSPVINHVTKFAQAHQDGNNYFVLLVLTDGIISDLPATKRALVKASYLPMSVIIIGVGNADFSQMEILDGDDKRLSADGKYAARDIVQFVELPKYLHQGGGITQMSQALLAK</sequence>
<dbReference type="InterPro" id="IPR037768">
    <property type="entry name" value="C2B_Copine"/>
</dbReference>
<dbReference type="SUPFAM" id="SSF53300">
    <property type="entry name" value="vWA-like"/>
    <property type="match status" value="1"/>
</dbReference>
<dbReference type="InterPro" id="IPR000008">
    <property type="entry name" value="C2_dom"/>
</dbReference>
<dbReference type="GO" id="GO:0005634">
    <property type="term" value="C:nucleus"/>
    <property type="evidence" value="ECO:0007669"/>
    <property type="project" value="UniProtKB-SubCell"/>
</dbReference>
<feature type="domain" description="C2" evidence="12">
    <location>
        <begin position="13"/>
        <end position="138"/>
    </location>
</feature>
<name>A0AAV2RT28_MEGNR</name>
<evidence type="ECO:0000256" key="5">
    <source>
        <dbReference type="ARBA" id="ARBA00022475"/>
    </source>
</evidence>
<dbReference type="PROSITE" id="PS50004">
    <property type="entry name" value="C2"/>
    <property type="match status" value="1"/>
</dbReference>
<dbReference type="InterPro" id="IPR045052">
    <property type="entry name" value="Copine"/>
</dbReference>
<dbReference type="InterPro" id="IPR002035">
    <property type="entry name" value="VWF_A"/>
</dbReference>
<dbReference type="Pfam" id="PF00168">
    <property type="entry name" value="C2"/>
    <property type="match status" value="1"/>
</dbReference>
<dbReference type="GO" id="GO:0032991">
    <property type="term" value="C:protein-containing complex"/>
    <property type="evidence" value="ECO:0007669"/>
    <property type="project" value="UniProtKB-ARBA"/>
</dbReference>
<keyword evidence="11" id="KW-0539">Nucleus</keyword>
<keyword evidence="9" id="KW-0106">Calcium</keyword>
<keyword evidence="8" id="KW-0677">Repeat</keyword>
<protein>
    <recommendedName>
        <fullName evidence="12">C2 domain-containing protein</fullName>
    </recommendedName>
</protein>
<evidence type="ECO:0000256" key="2">
    <source>
        <dbReference type="ARBA" id="ARBA00004236"/>
    </source>
</evidence>
<evidence type="ECO:0000256" key="3">
    <source>
        <dbReference type="ARBA" id="ARBA00004496"/>
    </source>
</evidence>
<dbReference type="GO" id="GO:0071277">
    <property type="term" value="P:cellular response to calcium ion"/>
    <property type="evidence" value="ECO:0007669"/>
    <property type="project" value="TreeGrafter"/>
</dbReference>
<keyword evidence="5" id="KW-1003">Cell membrane</keyword>